<evidence type="ECO:0000313" key="2">
    <source>
        <dbReference type="Proteomes" id="UP000054477"/>
    </source>
</evidence>
<keyword evidence="2" id="KW-1185">Reference proteome</keyword>
<dbReference type="AlphaFoldDB" id="A0A0C9YBA8"/>
<sequence>DNDFHFLASKTIEDQLIHSTVKVVSTQMQNCVPDLWQLFAELLMADSTTALQS</sequence>
<dbReference type="Proteomes" id="UP000054477">
    <property type="component" value="Unassembled WGS sequence"/>
</dbReference>
<feature type="non-terminal residue" evidence="1">
    <location>
        <position position="53"/>
    </location>
</feature>
<dbReference type="EMBL" id="KN838560">
    <property type="protein sequence ID" value="KIK05388.1"/>
    <property type="molecule type" value="Genomic_DNA"/>
</dbReference>
<organism evidence="1 2">
    <name type="scientific">Laccaria amethystina LaAM-08-1</name>
    <dbReference type="NCBI Taxonomy" id="1095629"/>
    <lineage>
        <taxon>Eukaryota</taxon>
        <taxon>Fungi</taxon>
        <taxon>Dikarya</taxon>
        <taxon>Basidiomycota</taxon>
        <taxon>Agaricomycotina</taxon>
        <taxon>Agaricomycetes</taxon>
        <taxon>Agaricomycetidae</taxon>
        <taxon>Agaricales</taxon>
        <taxon>Agaricineae</taxon>
        <taxon>Hydnangiaceae</taxon>
        <taxon>Laccaria</taxon>
    </lineage>
</organism>
<reference evidence="1 2" key="1">
    <citation type="submission" date="2014-04" db="EMBL/GenBank/DDBJ databases">
        <authorList>
            <consortium name="DOE Joint Genome Institute"/>
            <person name="Kuo A."/>
            <person name="Kohler A."/>
            <person name="Nagy L.G."/>
            <person name="Floudas D."/>
            <person name="Copeland A."/>
            <person name="Barry K.W."/>
            <person name="Cichocki N."/>
            <person name="Veneault-Fourrey C."/>
            <person name="LaButti K."/>
            <person name="Lindquist E.A."/>
            <person name="Lipzen A."/>
            <person name="Lundell T."/>
            <person name="Morin E."/>
            <person name="Murat C."/>
            <person name="Sun H."/>
            <person name="Tunlid A."/>
            <person name="Henrissat B."/>
            <person name="Grigoriev I.V."/>
            <person name="Hibbett D.S."/>
            <person name="Martin F."/>
            <person name="Nordberg H.P."/>
            <person name="Cantor M.N."/>
            <person name="Hua S.X."/>
        </authorList>
    </citation>
    <scope>NUCLEOTIDE SEQUENCE [LARGE SCALE GENOMIC DNA]</scope>
    <source>
        <strain evidence="1 2">LaAM-08-1</strain>
    </source>
</reference>
<gene>
    <name evidence="1" type="ORF">K443DRAFT_42255</name>
</gene>
<feature type="non-terminal residue" evidence="1">
    <location>
        <position position="1"/>
    </location>
</feature>
<protein>
    <submittedName>
        <fullName evidence="1">Uncharacterized protein</fullName>
    </submittedName>
</protein>
<reference evidence="2" key="2">
    <citation type="submission" date="2015-01" db="EMBL/GenBank/DDBJ databases">
        <title>Evolutionary Origins and Diversification of the Mycorrhizal Mutualists.</title>
        <authorList>
            <consortium name="DOE Joint Genome Institute"/>
            <consortium name="Mycorrhizal Genomics Consortium"/>
            <person name="Kohler A."/>
            <person name="Kuo A."/>
            <person name="Nagy L.G."/>
            <person name="Floudas D."/>
            <person name="Copeland A."/>
            <person name="Barry K.W."/>
            <person name="Cichocki N."/>
            <person name="Veneault-Fourrey C."/>
            <person name="LaButti K."/>
            <person name="Lindquist E.A."/>
            <person name="Lipzen A."/>
            <person name="Lundell T."/>
            <person name="Morin E."/>
            <person name="Murat C."/>
            <person name="Riley R."/>
            <person name="Ohm R."/>
            <person name="Sun H."/>
            <person name="Tunlid A."/>
            <person name="Henrissat B."/>
            <person name="Grigoriev I.V."/>
            <person name="Hibbett D.S."/>
            <person name="Martin F."/>
        </authorList>
    </citation>
    <scope>NUCLEOTIDE SEQUENCE [LARGE SCALE GENOMIC DNA]</scope>
    <source>
        <strain evidence="2">LaAM-08-1</strain>
    </source>
</reference>
<dbReference type="HOGENOM" id="CLU_3074247_0_0_1"/>
<accession>A0A0C9YBA8</accession>
<proteinExistence type="predicted"/>
<name>A0A0C9YBA8_9AGAR</name>
<evidence type="ECO:0000313" key="1">
    <source>
        <dbReference type="EMBL" id="KIK05388.1"/>
    </source>
</evidence>